<dbReference type="AlphaFoldDB" id="A0A9D1V1Z8"/>
<organism evidence="13 14">
    <name type="scientific">Candidatus Allofournierella pullicola</name>
    <dbReference type="NCBI Taxonomy" id="2838596"/>
    <lineage>
        <taxon>Bacteria</taxon>
        <taxon>Bacillati</taxon>
        <taxon>Bacillota</taxon>
        <taxon>Clostridia</taxon>
        <taxon>Eubacteriales</taxon>
        <taxon>Oscillospiraceae</taxon>
        <taxon>Allofournierella</taxon>
    </lineage>
</organism>
<feature type="domain" description="Transcription elongation factor GreA/GreB C-terminal" evidence="11">
    <location>
        <begin position="86"/>
        <end position="157"/>
    </location>
</feature>
<dbReference type="PROSITE" id="PS00830">
    <property type="entry name" value="GREAB_2"/>
    <property type="match status" value="1"/>
</dbReference>
<evidence type="ECO:0000256" key="3">
    <source>
        <dbReference type="ARBA" id="ARBA00023015"/>
    </source>
</evidence>
<dbReference type="InterPro" id="IPR023459">
    <property type="entry name" value="Tscrpt_elong_fac_GreA/B_fam"/>
</dbReference>
<dbReference type="EMBL" id="DXFW01000002">
    <property type="protein sequence ID" value="HIX04549.1"/>
    <property type="molecule type" value="Genomic_DNA"/>
</dbReference>
<evidence type="ECO:0000256" key="4">
    <source>
        <dbReference type="ARBA" id="ARBA00023054"/>
    </source>
</evidence>
<dbReference type="GO" id="GO:0003746">
    <property type="term" value="F:translation elongation factor activity"/>
    <property type="evidence" value="ECO:0007669"/>
    <property type="project" value="UniProtKB-KW"/>
</dbReference>
<comment type="similarity">
    <text evidence="1 9 10">Belongs to the GreA/GreB family.</text>
</comment>
<dbReference type="PIRSF" id="PIRSF006092">
    <property type="entry name" value="GreA_GreB"/>
    <property type="match status" value="1"/>
</dbReference>
<evidence type="ECO:0000256" key="10">
    <source>
        <dbReference type="RuleBase" id="RU000556"/>
    </source>
</evidence>
<evidence type="ECO:0000313" key="13">
    <source>
        <dbReference type="EMBL" id="HIX04549.1"/>
    </source>
</evidence>
<sequence>MSMKELVMTRAGLEALENELEELKTVRRKDVAEKIKVARGFGDLSENSEYDEAKNEQGFIESRIAQLEGMLKHARVIDNDELSLEHVAVGTHVKIEDEDGEVEEYDITGSTEANPLNGKISDESPVGAGLLGKKAGETAEITLPNGATVVFKVVEITRSAL</sequence>
<evidence type="ECO:0000313" key="14">
    <source>
        <dbReference type="Proteomes" id="UP000824193"/>
    </source>
</evidence>
<evidence type="ECO:0000259" key="11">
    <source>
        <dbReference type="Pfam" id="PF01272"/>
    </source>
</evidence>
<keyword evidence="4 9" id="KW-0175">Coiled coil</keyword>
<comment type="function">
    <text evidence="7 9 10">Necessary for efficient RNA polymerase transcription elongation past template-encoded arresting sites. The arresting sites in DNA have the property of trapping a certain fraction of elongating RNA polymerases that pass through, resulting in locked ternary complexes. Cleavage of the nascent transcript by cleavage factors such as GreA or GreB allows the resumption of elongation from the new 3'terminus. GreA releases sequences of 2 to 3 nucleotides.</text>
</comment>
<dbReference type="PROSITE" id="PS00829">
    <property type="entry name" value="GREAB_1"/>
    <property type="match status" value="1"/>
</dbReference>
<evidence type="ECO:0000256" key="5">
    <source>
        <dbReference type="ARBA" id="ARBA00023125"/>
    </source>
</evidence>
<keyword evidence="3 9" id="KW-0805">Transcription regulation</keyword>
<dbReference type="GO" id="GO:0003677">
    <property type="term" value="F:DNA binding"/>
    <property type="evidence" value="ECO:0007669"/>
    <property type="project" value="UniProtKB-UniRule"/>
</dbReference>
<dbReference type="PANTHER" id="PTHR30437">
    <property type="entry name" value="TRANSCRIPTION ELONGATION FACTOR GREA"/>
    <property type="match status" value="1"/>
</dbReference>
<name>A0A9D1V1Z8_9FIRM</name>
<evidence type="ECO:0000256" key="1">
    <source>
        <dbReference type="ARBA" id="ARBA00008213"/>
    </source>
</evidence>
<evidence type="ECO:0000256" key="8">
    <source>
        <dbReference type="ARBA" id="ARBA00030776"/>
    </source>
</evidence>
<keyword evidence="13" id="KW-0251">Elongation factor</keyword>
<accession>A0A9D1V1Z8</accession>
<dbReference type="Proteomes" id="UP000824193">
    <property type="component" value="Unassembled WGS sequence"/>
</dbReference>
<dbReference type="Pfam" id="PF03449">
    <property type="entry name" value="GreA_GreB_N"/>
    <property type="match status" value="1"/>
</dbReference>
<dbReference type="HAMAP" id="MF_00105">
    <property type="entry name" value="GreA_GreB"/>
    <property type="match status" value="1"/>
</dbReference>
<dbReference type="NCBIfam" id="TIGR01462">
    <property type="entry name" value="greA"/>
    <property type="match status" value="1"/>
</dbReference>
<feature type="domain" description="Transcription elongation factor GreA/GreB N-terminal" evidence="12">
    <location>
        <begin position="7"/>
        <end position="76"/>
    </location>
</feature>
<protein>
    <recommendedName>
        <fullName evidence="2 9">Transcription elongation factor GreA</fullName>
    </recommendedName>
    <alternativeName>
        <fullName evidence="8 9">Transcript cleavage factor GreA</fullName>
    </alternativeName>
</protein>
<dbReference type="InterPro" id="IPR001437">
    <property type="entry name" value="Tscrpt_elong_fac_GreA/B_C"/>
</dbReference>
<reference evidence="13" key="1">
    <citation type="journal article" date="2021" name="PeerJ">
        <title>Extensive microbial diversity within the chicken gut microbiome revealed by metagenomics and culture.</title>
        <authorList>
            <person name="Gilroy R."/>
            <person name="Ravi A."/>
            <person name="Getino M."/>
            <person name="Pursley I."/>
            <person name="Horton D.L."/>
            <person name="Alikhan N.F."/>
            <person name="Baker D."/>
            <person name="Gharbi K."/>
            <person name="Hall N."/>
            <person name="Watson M."/>
            <person name="Adriaenssens E.M."/>
            <person name="Foster-Nyarko E."/>
            <person name="Jarju S."/>
            <person name="Secka A."/>
            <person name="Antonio M."/>
            <person name="Oren A."/>
            <person name="Chaudhuri R.R."/>
            <person name="La Ragione R."/>
            <person name="Hildebrand F."/>
            <person name="Pallen M.J."/>
        </authorList>
    </citation>
    <scope>NUCLEOTIDE SEQUENCE</scope>
    <source>
        <strain evidence="13">2239</strain>
    </source>
</reference>
<dbReference type="InterPro" id="IPR022691">
    <property type="entry name" value="Tscrpt_elong_fac_GreA/B_N"/>
</dbReference>
<dbReference type="GO" id="GO:0006354">
    <property type="term" value="P:DNA-templated transcription elongation"/>
    <property type="evidence" value="ECO:0007669"/>
    <property type="project" value="TreeGrafter"/>
</dbReference>
<evidence type="ECO:0000256" key="9">
    <source>
        <dbReference type="HAMAP-Rule" id="MF_00105"/>
    </source>
</evidence>
<proteinExistence type="inferred from homology"/>
<dbReference type="NCBIfam" id="NF001263">
    <property type="entry name" value="PRK00226.1-4"/>
    <property type="match status" value="1"/>
</dbReference>
<dbReference type="InterPro" id="IPR028624">
    <property type="entry name" value="Tscrpt_elong_fac_GreA/B"/>
</dbReference>
<dbReference type="InterPro" id="IPR036953">
    <property type="entry name" value="GreA/GreB_C_sf"/>
</dbReference>
<keyword evidence="5 9" id="KW-0238">DNA-binding</keyword>
<dbReference type="InterPro" id="IPR036805">
    <property type="entry name" value="Tscrpt_elong_fac_GreA/B_N_sf"/>
</dbReference>
<feature type="coiled-coil region" evidence="9">
    <location>
        <begin position="6"/>
        <end position="33"/>
    </location>
</feature>
<dbReference type="InterPro" id="IPR006359">
    <property type="entry name" value="Tscrpt_elong_fac_GreA"/>
</dbReference>
<dbReference type="InterPro" id="IPR018151">
    <property type="entry name" value="TF_GreA/GreB_CS"/>
</dbReference>
<evidence type="ECO:0000259" key="12">
    <source>
        <dbReference type="Pfam" id="PF03449"/>
    </source>
</evidence>
<evidence type="ECO:0000256" key="7">
    <source>
        <dbReference type="ARBA" id="ARBA00024916"/>
    </source>
</evidence>
<dbReference type="Gene3D" id="1.10.287.180">
    <property type="entry name" value="Transcription elongation factor, GreA/GreB, N-terminal domain"/>
    <property type="match status" value="1"/>
</dbReference>
<gene>
    <name evidence="9 13" type="primary">greA</name>
    <name evidence="13" type="ORF">H9865_00345</name>
</gene>
<dbReference type="SUPFAM" id="SSF46557">
    <property type="entry name" value="GreA transcript cleavage protein, N-terminal domain"/>
    <property type="match status" value="1"/>
</dbReference>
<evidence type="ECO:0000256" key="2">
    <source>
        <dbReference type="ARBA" id="ARBA00013729"/>
    </source>
</evidence>
<reference evidence="13" key="2">
    <citation type="submission" date="2021-04" db="EMBL/GenBank/DDBJ databases">
        <authorList>
            <person name="Gilroy R."/>
        </authorList>
    </citation>
    <scope>NUCLEOTIDE SEQUENCE</scope>
    <source>
        <strain evidence="13">2239</strain>
    </source>
</reference>
<dbReference type="PANTHER" id="PTHR30437:SF4">
    <property type="entry name" value="TRANSCRIPTION ELONGATION FACTOR GREA"/>
    <property type="match status" value="1"/>
</dbReference>
<dbReference type="Gene3D" id="3.10.50.30">
    <property type="entry name" value="Transcription elongation factor, GreA/GreB, C-terminal domain"/>
    <property type="match status" value="1"/>
</dbReference>
<dbReference type="GO" id="GO:0070063">
    <property type="term" value="F:RNA polymerase binding"/>
    <property type="evidence" value="ECO:0007669"/>
    <property type="project" value="InterPro"/>
</dbReference>
<evidence type="ECO:0000256" key="6">
    <source>
        <dbReference type="ARBA" id="ARBA00023163"/>
    </source>
</evidence>
<dbReference type="GO" id="GO:0032784">
    <property type="term" value="P:regulation of DNA-templated transcription elongation"/>
    <property type="evidence" value="ECO:0007669"/>
    <property type="project" value="UniProtKB-UniRule"/>
</dbReference>
<dbReference type="FunFam" id="1.10.287.180:FF:000001">
    <property type="entry name" value="Transcription elongation factor GreA"/>
    <property type="match status" value="1"/>
</dbReference>
<dbReference type="Pfam" id="PF01272">
    <property type="entry name" value="GreA_GreB"/>
    <property type="match status" value="1"/>
</dbReference>
<comment type="caution">
    <text evidence="13">The sequence shown here is derived from an EMBL/GenBank/DDBJ whole genome shotgun (WGS) entry which is preliminary data.</text>
</comment>
<keyword evidence="6 9" id="KW-0804">Transcription</keyword>
<dbReference type="SUPFAM" id="SSF54534">
    <property type="entry name" value="FKBP-like"/>
    <property type="match status" value="1"/>
</dbReference>
<keyword evidence="13" id="KW-0648">Protein biosynthesis</keyword>